<dbReference type="OrthoDB" id="4420885at2"/>
<reference evidence="2 3" key="1">
    <citation type="submission" date="2019-04" db="EMBL/GenBank/DDBJ databases">
        <title>Streptomyces oryziradicis sp. nov., a novel actinomycete isolated from rhizosphere soil of rice (Oryza sativa L.).</title>
        <authorList>
            <person name="Li C."/>
        </authorList>
    </citation>
    <scope>NUCLEOTIDE SEQUENCE [LARGE SCALE GENOMIC DNA]</scope>
    <source>
        <strain evidence="2 3">NEAU-C40</strain>
    </source>
</reference>
<feature type="domain" description="Saccharopine dehydrogenase NADP binding" evidence="1">
    <location>
        <begin position="5"/>
        <end position="121"/>
    </location>
</feature>
<evidence type="ECO:0000259" key="1">
    <source>
        <dbReference type="Pfam" id="PF03435"/>
    </source>
</evidence>
<evidence type="ECO:0000313" key="2">
    <source>
        <dbReference type="EMBL" id="TKA04633.1"/>
    </source>
</evidence>
<dbReference type="Gene3D" id="3.40.50.720">
    <property type="entry name" value="NAD(P)-binding Rossmann-like Domain"/>
    <property type="match status" value="1"/>
</dbReference>
<dbReference type="PANTHER" id="PTHR43796">
    <property type="entry name" value="CARBOXYNORSPERMIDINE SYNTHASE"/>
    <property type="match status" value="1"/>
</dbReference>
<keyword evidence="3" id="KW-1185">Reference proteome</keyword>
<evidence type="ECO:0000313" key="3">
    <source>
        <dbReference type="Proteomes" id="UP000305778"/>
    </source>
</evidence>
<dbReference type="InterPro" id="IPR005097">
    <property type="entry name" value="Sacchrp_dh_NADP-bd"/>
</dbReference>
<name>A0A4U0S7Y8_9ACTN</name>
<dbReference type="AlphaFoldDB" id="A0A4U0S7Y8"/>
<accession>A0A4U0S7Y8</accession>
<dbReference type="Pfam" id="PF03435">
    <property type="entry name" value="Sacchrp_dh_NADP"/>
    <property type="match status" value="1"/>
</dbReference>
<gene>
    <name evidence="2" type="ORF">FCI23_35290</name>
</gene>
<dbReference type="Gene3D" id="3.30.360.10">
    <property type="entry name" value="Dihydrodipicolinate Reductase, domain 2"/>
    <property type="match status" value="1"/>
</dbReference>
<dbReference type="Proteomes" id="UP000305778">
    <property type="component" value="Unassembled WGS sequence"/>
</dbReference>
<dbReference type="EMBL" id="SUMC01000050">
    <property type="protein sequence ID" value="TKA04633.1"/>
    <property type="molecule type" value="Genomic_DNA"/>
</dbReference>
<dbReference type="RefSeq" id="WP_136728255.1">
    <property type="nucleotide sequence ID" value="NZ_SUMC01000050.1"/>
</dbReference>
<sequence length="382" mass="39988">MKRTVAVVGLGHMGRSALDILLKQLPDTQFVALDRAEEAVKHAESLDPGRVTGRIADVSKGEVDLTGVDAVVNLTGPFFTGSDAVARAALAAGAAYVDICDDVEGTEAILALHDEAKKAGLPLITGAGLSPGVSNWMASRLLSEQPTTDGVQVVWLVHDGDPGGLAPLRHMLHMAVNPCPVWQDGAWAKSPGFVPATAASYAFPQSLGVIEAYDTAHPEPLTLSRHYPRLTYASCKGTLQPAWANAAFSTLGRIGFGYTDVTVDIDGTAVEPAEFLWKLLWARYNSKPAKQANSASGVLVQALKGKEVLDSLVITDAAAMSRTTGLGAAVAAVVLMEHGAEAGAWGPEALRWDIALPLYEEILVSLAGEGGRIARAQPISAA</sequence>
<dbReference type="PANTHER" id="PTHR43796:SF2">
    <property type="entry name" value="CARBOXYNORSPERMIDINE SYNTHASE"/>
    <property type="match status" value="1"/>
</dbReference>
<comment type="caution">
    <text evidence="2">The sequence shown here is derived from an EMBL/GenBank/DDBJ whole genome shotgun (WGS) entry which is preliminary data.</text>
</comment>
<dbReference type="SUPFAM" id="SSF51735">
    <property type="entry name" value="NAD(P)-binding Rossmann-fold domains"/>
    <property type="match status" value="1"/>
</dbReference>
<organism evidence="2 3">
    <name type="scientific">Actinacidiphila oryziradicis</name>
    <dbReference type="NCBI Taxonomy" id="2571141"/>
    <lineage>
        <taxon>Bacteria</taxon>
        <taxon>Bacillati</taxon>
        <taxon>Actinomycetota</taxon>
        <taxon>Actinomycetes</taxon>
        <taxon>Kitasatosporales</taxon>
        <taxon>Streptomycetaceae</taxon>
        <taxon>Actinacidiphila</taxon>
    </lineage>
</organism>
<dbReference type="InterPro" id="IPR036291">
    <property type="entry name" value="NAD(P)-bd_dom_sf"/>
</dbReference>
<proteinExistence type="predicted"/>
<protein>
    <submittedName>
        <fullName evidence="2">Saccharopine dehydrogenase</fullName>
    </submittedName>
</protein>